<feature type="compositionally biased region" description="Acidic residues" evidence="4">
    <location>
        <begin position="65"/>
        <end position="75"/>
    </location>
</feature>
<name>A0A8B7P7X6_HYAAZ</name>
<dbReference type="GO" id="GO:0042393">
    <property type="term" value="F:histone binding"/>
    <property type="evidence" value="ECO:0007669"/>
    <property type="project" value="TreeGrafter"/>
</dbReference>
<dbReference type="CTD" id="35386"/>
<proteinExistence type="inferred from homology"/>
<gene>
    <name evidence="6" type="primary">LOC108678290</name>
</gene>
<dbReference type="GO" id="GO:0005654">
    <property type="term" value="C:nucleoplasm"/>
    <property type="evidence" value="ECO:0007669"/>
    <property type="project" value="TreeGrafter"/>
</dbReference>
<dbReference type="RefSeq" id="XP_018022158.1">
    <property type="nucleotide sequence ID" value="XM_018166669.1"/>
</dbReference>
<organism evidence="5 6">
    <name type="scientific">Hyalella azteca</name>
    <name type="common">Amphipod</name>
    <dbReference type="NCBI Taxonomy" id="294128"/>
    <lineage>
        <taxon>Eukaryota</taxon>
        <taxon>Metazoa</taxon>
        <taxon>Ecdysozoa</taxon>
        <taxon>Arthropoda</taxon>
        <taxon>Crustacea</taxon>
        <taxon>Multicrustacea</taxon>
        <taxon>Malacostraca</taxon>
        <taxon>Eumalacostraca</taxon>
        <taxon>Peracarida</taxon>
        <taxon>Amphipoda</taxon>
        <taxon>Senticaudata</taxon>
        <taxon>Talitrida</taxon>
        <taxon>Talitroidea</taxon>
        <taxon>Hyalellidae</taxon>
        <taxon>Hyalella</taxon>
    </lineage>
</organism>
<dbReference type="InterPro" id="IPR005343">
    <property type="entry name" value="Noc2"/>
</dbReference>
<dbReference type="GeneID" id="108678290"/>
<dbReference type="PANTHER" id="PTHR12687">
    <property type="entry name" value="NUCLEOLAR COMPLEX 2 AND RAD4-RELATED"/>
    <property type="match status" value="1"/>
</dbReference>
<dbReference type="OMA" id="QMFFPIP"/>
<reference evidence="6" key="1">
    <citation type="submission" date="2025-08" db="UniProtKB">
        <authorList>
            <consortium name="RefSeq"/>
        </authorList>
    </citation>
    <scope>IDENTIFICATION</scope>
    <source>
        <tissue evidence="6">Whole organism</tissue>
    </source>
</reference>
<sequence length="686" mass="78730">MTADLSTQEQYLAQLKEEDPEFYRTIISAKGLLKLPDDFVDKELNAVPKPRKKFTKNEPQFGPLSDDEDDYEEEQISAANREKIAGDGGSEDEDEPEDVFEGEDSGDEEQPGDEVKPYQGKKTEVTTALVKKWKIALHKKKPDEAFRDVSEALLAAIESVDCSGSTTTKFIVKAPNIYNQLVHVALLDMVPALRQMLHVNNLSQMHTCKKYKRYVPTIRNFLQNLMKLFESITEPSLKEVILRRGVLPLISVYKDLPKQCKKFVKDLVEVWSSGHHKTRVLAFLGLLRIVRISEADIYDFTLKTMYLAYVQSCRFTSPSSLGVIWFMRVSLTELYSLNHALAYRHAFVYIRQMAFHLRNAIIANKKEKMQLVYNWQFVHCLHLWCTVLSHTHPSTVLEPLVYPVVQLAFGTMKLQESPRFFPLVLHICGMLTDLSAATSIFIPVLPHLINVITQLKGNKWNKEFPHRNKKEGEAPDYSPPNWRCALKLSEGELGKRVIARSLIEECLLQVTRYLAAEAHNIAFPELVVPATIMLKKYSQRKDSLCVGQVRQLLAKIKDHSELLDARRQNVDFQLKEVKKVRDWEITVKQEPNLPMIKYYENLMKRESDTSGKRKRDATAENEEDSECRGVGEVPEEDMKKPAKKPKIMKKKKTAVLTKKNKTASQSSKKNLKKKKRKSIDILADLK</sequence>
<dbReference type="GO" id="GO:0030690">
    <property type="term" value="C:Noc1p-Noc2p complex"/>
    <property type="evidence" value="ECO:0007669"/>
    <property type="project" value="TreeGrafter"/>
</dbReference>
<dbReference type="GO" id="GO:0030691">
    <property type="term" value="C:Noc2p-Noc3p complex"/>
    <property type="evidence" value="ECO:0007669"/>
    <property type="project" value="TreeGrafter"/>
</dbReference>
<dbReference type="Proteomes" id="UP000694843">
    <property type="component" value="Unplaced"/>
</dbReference>
<accession>A0A8B7P7X6</accession>
<comment type="subcellular location">
    <subcellularLocation>
        <location evidence="1">Nucleus</location>
    </subcellularLocation>
</comment>
<dbReference type="PANTHER" id="PTHR12687:SF4">
    <property type="entry name" value="NUCLEOLAR COMPLEX PROTEIN 2 HOMOLOG"/>
    <property type="match status" value="1"/>
</dbReference>
<feature type="compositionally biased region" description="Acidic residues" evidence="4">
    <location>
        <begin position="89"/>
        <end position="112"/>
    </location>
</feature>
<evidence type="ECO:0000256" key="4">
    <source>
        <dbReference type="SAM" id="MobiDB-lite"/>
    </source>
</evidence>
<dbReference type="GO" id="GO:0042273">
    <property type="term" value="P:ribosomal large subunit biogenesis"/>
    <property type="evidence" value="ECO:0007669"/>
    <property type="project" value="TreeGrafter"/>
</dbReference>
<dbReference type="Pfam" id="PF03715">
    <property type="entry name" value="Noc2"/>
    <property type="match status" value="1"/>
</dbReference>
<dbReference type="GO" id="GO:0000122">
    <property type="term" value="P:negative regulation of transcription by RNA polymerase II"/>
    <property type="evidence" value="ECO:0007669"/>
    <property type="project" value="TreeGrafter"/>
</dbReference>
<feature type="region of interest" description="Disordered" evidence="4">
    <location>
        <begin position="606"/>
        <end position="686"/>
    </location>
</feature>
<dbReference type="GO" id="GO:0005730">
    <property type="term" value="C:nucleolus"/>
    <property type="evidence" value="ECO:0007669"/>
    <property type="project" value="TreeGrafter"/>
</dbReference>
<feature type="compositionally biased region" description="Basic residues" evidence="4">
    <location>
        <begin position="641"/>
        <end position="661"/>
    </location>
</feature>
<evidence type="ECO:0000256" key="2">
    <source>
        <dbReference type="ARBA" id="ARBA00005907"/>
    </source>
</evidence>
<comment type="similarity">
    <text evidence="2">Belongs to the NOC2 family.</text>
</comment>
<evidence type="ECO:0000313" key="5">
    <source>
        <dbReference type="Proteomes" id="UP000694843"/>
    </source>
</evidence>
<evidence type="ECO:0000256" key="1">
    <source>
        <dbReference type="ARBA" id="ARBA00004123"/>
    </source>
</evidence>
<feature type="region of interest" description="Disordered" evidence="4">
    <location>
        <begin position="45"/>
        <end position="121"/>
    </location>
</feature>
<dbReference type="OrthoDB" id="10266662at2759"/>
<dbReference type="SUPFAM" id="SSF48371">
    <property type="entry name" value="ARM repeat"/>
    <property type="match status" value="1"/>
</dbReference>
<protein>
    <submittedName>
        <fullName evidence="6">Nucleolar complex protein 2 homolog</fullName>
    </submittedName>
</protein>
<dbReference type="KEGG" id="hazt:108678290"/>
<keyword evidence="5" id="KW-1185">Reference proteome</keyword>
<evidence type="ECO:0000313" key="6">
    <source>
        <dbReference type="RefSeq" id="XP_018022158.1"/>
    </source>
</evidence>
<dbReference type="AlphaFoldDB" id="A0A8B7P7X6"/>
<dbReference type="InterPro" id="IPR016024">
    <property type="entry name" value="ARM-type_fold"/>
</dbReference>
<evidence type="ECO:0000256" key="3">
    <source>
        <dbReference type="ARBA" id="ARBA00023242"/>
    </source>
</evidence>
<dbReference type="GO" id="GO:0003714">
    <property type="term" value="F:transcription corepressor activity"/>
    <property type="evidence" value="ECO:0007669"/>
    <property type="project" value="TreeGrafter"/>
</dbReference>
<keyword evidence="3" id="KW-0539">Nucleus</keyword>